<evidence type="ECO:0000313" key="2">
    <source>
        <dbReference type="EMBL" id="EPR34229.1"/>
    </source>
</evidence>
<dbReference type="Proteomes" id="UP000014975">
    <property type="component" value="Unassembled WGS sequence"/>
</dbReference>
<dbReference type="InterPro" id="IPR011051">
    <property type="entry name" value="RmlC_Cupin_sf"/>
</dbReference>
<dbReference type="SUPFAM" id="SSF51182">
    <property type="entry name" value="RmlC-like cupins"/>
    <property type="match status" value="1"/>
</dbReference>
<dbReference type="PANTHER" id="PTHR33271">
    <property type="entry name" value="OS04G0445200 PROTEIN"/>
    <property type="match status" value="1"/>
</dbReference>
<dbReference type="eggNOG" id="COG3450">
    <property type="taxonomic scope" value="Bacteria"/>
</dbReference>
<dbReference type="OrthoDB" id="9799053at2"/>
<organism evidence="2 3">
    <name type="scientific">Alkalidesulfovibrio alkalitolerans DSM 16529</name>
    <dbReference type="NCBI Taxonomy" id="1121439"/>
    <lineage>
        <taxon>Bacteria</taxon>
        <taxon>Pseudomonadati</taxon>
        <taxon>Thermodesulfobacteriota</taxon>
        <taxon>Desulfovibrionia</taxon>
        <taxon>Desulfovibrionales</taxon>
        <taxon>Desulfovibrionaceae</taxon>
        <taxon>Alkalidesulfovibrio</taxon>
    </lineage>
</organism>
<dbReference type="InterPro" id="IPR008579">
    <property type="entry name" value="UGlyAH_Cupin_dom"/>
</dbReference>
<reference evidence="2 3" key="1">
    <citation type="journal article" date="2013" name="Genome Announc.">
        <title>Draft genome sequences for three mercury-methylating, sulfate-reducing bacteria.</title>
        <authorList>
            <person name="Brown S.D."/>
            <person name="Hurt R.A.Jr."/>
            <person name="Gilmour C.C."/>
            <person name="Elias D.A."/>
        </authorList>
    </citation>
    <scope>NUCLEOTIDE SEQUENCE [LARGE SCALE GENOMIC DNA]</scope>
    <source>
        <strain evidence="2 3">DSM 16529</strain>
    </source>
</reference>
<dbReference type="RefSeq" id="WP_020886833.1">
    <property type="nucleotide sequence ID" value="NZ_ATHI01000014.1"/>
</dbReference>
<dbReference type="Pfam" id="PF05899">
    <property type="entry name" value="Cupin_3"/>
    <property type="match status" value="1"/>
</dbReference>
<protein>
    <recommendedName>
        <fullName evidence="1">(S)-ureidoglycine aminohydrolase cupin domain-containing protein</fullName>
    </recommendedName>
</protein>
<dbReference type="PATRIC" id="fig|1121439.3.peg.1385"/>
<dbReference type="PANTHER" id="PTHR33271:SF22">
    <property type="entry name" value="OS04G0445200 PROTEIN"/>
    <property type="match status" value="1"/>
</dbReference>
<dbReference type="CDD" id="cd02227">
    <property type="entry name" value="cupin_TM1112-like"/>
    <property type="match status" value="1"/>
</dbReference>
<name>S7UK91_9BACT</name>
<proteinExistence type="predicted"/>
<dbReference type="InterPro" id="IPR014710">
    <property type="entry name" value="RmlC-like_jellyroll"/>
</dbReference>
<feature type="domain" description="(S)-ureidoglycine aminohydrolase cupin" evidence="1">
    <location>
        <begin position="17"/>
        <end position="88"/>
    </location>
</feature>
<keyword evidence="3" id="KW-1185">Reference proteome</keyword>
<dbReference type="EMBL" id="ATHI01000014">
    <property type="protein sequence ID" value="EPR34229.1"/>
    <property type="molecule type" value="Genomic_DNA"/>
</dbReference>
<accession>S7UK91</accession>
<gene>
    <name evidence="2" type="ORF">dsat_2868</name>
</gene>
<dbReference type="Gene3D" id="2.60.120.10">
    <property type="entry name" value="Jelly Rolls"/>
    <property type="match status" value="1"/>
</dbReference>
<evidence type="ECO:0000313" key="3">
    <source>
        <dbReference type="Proteomes" id="UP000014975"/>
    </source>
</evidence>
<comment type="caution">
    <text evidence="2">The sequence shown here is derived from an EMBL/GenBank/DDBJ whole genome shotgun (WGS) entry which is preliminary data.</text>
</comment>
<dbReference type="STRING" id="1121439.dsat_2868"/>
<evidence type="ECO:0000259" key="1">
    <source>
        <dbReference type="Pfam" id="PF05899"/>
    </source>
</evidence>
<dbReference type="AlphaFoldDB" id="S7UK91"/>
<sequence length="91" mass="10363">MSQIGIEKGLSLQEAKRRGVFAWPTWECAASIFPWTYDADEECYLLEGRVEVTPEGGEPVSFGAGDYVRFPAGMSCTWRVIEPVRKHYVFR</sequence>